<gene>
    <name evidence="1" type="ORF">OEZ85_004533</name>
</gene>
<evidence type="ECO:0008006" key="3">
    <source>
        <dbReference type="Google" id="ProtNLM"/>
    </source>
</evidence>
<organism evidence="1 2">
    <name type="scientific">Tetradesmus obliquus</name>
    <name type="common">Green alga</name>
    <name type="synonym">Acutodesmus obliquus</name>
    <dbReference type="NCBI Taxonomy" id="3088"/>
    <lineage>
        <taxon>Eukaryota</taxon>
        <taxon>Viridiplantae</taxon>
        <taxon>Chlorophyta</taxon>
        <taxon>core chlorophytes</taxon>
        <taxon>Chlorophyceae</taxon>
        <taxon>CS clade</taxon>
        <taxon>Sphaeropleales</taxon>
        <taxon>Scenedesmaceae</taxon>
        <taxon>Tetradesmus</taxon>
    </lineage>
</organism>
<evidence type="ECO:0000313" key="1">
    <source>
        <dbReference type="EMBL" id="WIA22200.1"/>
    </source>
</evidence>
<sequence>MLWAAAVLQLQPPHWIAWRLRLRVRQLVAAGAAGRVRRIGHLTSTVRSCAHLQLQLPGRLWARWQACLGAQQQLQRLRSHEVADVLTALAVARQGKVDARWLDRLLTAAGPQLPHFPPKQLSATLWALGTLQHTPPRPWLLQLLSSSYQQLPHFTPGQISQVIWGLAELDTTPSPLWLSAFWSKSGQTLDKCDAQQLLTTAAAVAKLRLRPPGISAVVGRSQTEAATTRSGVSWWRLAWFDGGCQAGSKEAGQAGGDCYNTVIMTGG</sequence>
<dbReference type="EMBL" id="CP126221">
    <property type="protein sequence ID" value="WIA22200.1"/>
    <property type="molecule type" value="Genomic_DNA"/>
</dbReference>
<accession>A0ABY8ULP0</accession>
<name>A0ABY8ULP0_TETOB</name>
<dbReference type="Proteomes" id="UP001244341">
    <property type="component" value="Chromosome 14b"/>
</dbReference>
<keyword evidence="2" id="KW-1185">Reference proteome</keyword>
<proteinExistence type="predicted"/>
<evidence type="ECO:0000313" key="2">
    <source>
        <dbReference type="Proteomes" id="UP001244341"/>
    </source>
</evidence>
<reference evidence="1 2" key="1">
    <citation type="submission" date="2023-05" db="EMBL/GenBank/DDBJ databases">
        <title>A 100% complete, gapless, phased diploid assembly of the Scenedesmus obliquus UTEX 3031 genome.</title>
        <authorList>
            <person name="Biondi T.C."/>
            <person name="Hanschen E.R."/>
            <person name="Kwon T."/>
            <person name="Eng W."/>
            <person name="Kruse C.P.S."/>
            <person name="Koehler S.I."/>
            <person name="Kunde Y."/>
            <person name="Gleasner C.D."/>
            <person name="You Mak K.T."/>
            <person name="Polle J."/>
            <person name="Hovde B.T."/>
            <person name="Starkenburg S.R."/>
        </authorList>
    </citation>
    <scope>NUCLEOTIDE SEQUENCE [LARGE SCALE GENOMIC DNA]</scope>
    <source>
        <strain evidence="1 2">DOE0152z</strain>
    </source>
</reference>
<protein>
    <recommendedName>
        <fullName evidence="3">FAST kinase leucine-rich domain-containing protein</fullName>
    </recommendedName>
</protein>